<dbReference type="GO" id="GO:0005544">
    <property type="term" value="F:calcium-dependent phospholipid binding"/>
    <property type="evidence" value="ECO:0007669"/>
    <property type="project" value="InterPro"/>
</dbReference>
<dbReference type="PROSITE" id="PS50004">
    <property type="entry name" value="C2"/>
    <property type="match status" value="2"/>
</dbReference>
<accession>A0A7I8VH09</accession>
<evidence type="ECO:0000313" key="5">
    <source>
        <dbReference type="Proteomes" id="UP000549394"/>
    </source>
</evidence>
<dbReference type="GO" id="GO:0071277">
    <property type="term" value="P:cellular response to calcium ion"/>
    <property type="evidence" value="ECO:0007669"/>
    <property type="project" value="TreeGrafter"/>
</dbReference>
<protein>
    <submittedName>
        <fullName evidence="4">DgyrCDS4430</fullName>
    </submittedName>
</protein>
<comment type="caution">
    <text evidence="4">The sequence shown here is derived from an EMBL/GenBank/DDBJ whole genome shotgun (WGS) entry which is preliminary data.</text>
</comment>
<dbReference type="OrthoDB" id="5855668at2759"/>
<organism evidence="4 5">
    <name type="scientific">Dimorphilus gyrociliatus</name>
    <dbReference type="NCBI Taxonomy" id="2664684"/>
    <lineage>
        <taxon>Eukaryota</taxon>
        <taxon>Metazoa</taxon>
        <taxon>Spiralia</taxon>
        <taxon>Lophotrochozoa</taxon>
        <taxon>Annelida</taxon>
        <taxon>Polychaeta</taxon>
        <taxon>Polychaeta incertae sedis</taxon>
        <taxon>Dinophilidae</taxon>
        <taxon>Dimorphilus</taxon>
    </lineage>
</organism>
<dbReference type="InterPro" id="IPR036465">
    <property type="entry name" value="vWFA_dom_sf"/>
</dbReference>
<sequence length="533" mass="59537">MNYTDDIPVSRVELQISCNKLLNMDFASYSDPFCVLYMTGPDGNAFHEKARTETIKDTLNPSFVTSFEIDYYFEKIQRLRFAVYDSDSSKRDLEYHDFLGDMECNLSEIVSQTVLTRPLGPVKNKTNTGIITVRCEEVIACKEAFTMEFHGRDLNSKGLFSSSSPFLEITKSTVNEDEQHVAIYRTEPVKNTSKPSWPSFRLKAQKLCNGDFDRPLKFNIYNWKSSGKHSLFGSFTATVRDLKRGPTTDNIFPVIDEKKAHKKSYSNSGTVCLVNFREEVEYSFIDFIQGGLQVHLSVAVDFTQSNGDPAQSDSLHYHTSTRHSQYAYAIEAVGSIIQDYDSQKQFIGTGFGAKMPDGTVSHCFNLSMTSDPTSHSVGQLLQQYYECLMKIKLYGPTNFAPTINALASSVRQNLNGHYYILLIVTDGVITDMAQTKSAIVSASGLPISIIIVGVGSANFSAMNELDSDDVKLTSGGRTAERDIVQFVPFRECQIQSQNCPGTFKAILAKEVLAEVPEQITGYMRSRGIKPGQR</sequence>
<dbReference type="GO" id="GO:0005886">
    <property type="term" value="C:plasma membrane"/>
    <property type="evidence" value="ECO:0007669"/>
    <property type="project" value="TreeGrafter"/>
</dbReference>
<dbReference type="EMBL" id="CAJFCJ010000006">
    <property type="protein sequence ID" value="CAD5115458.1"/>
    <property type="molecule type" value="Genomic_DNA"/>
</dbReference>
<feature type="domain" description="C2" evidence="3">
    <location>
        <begin position="1"/>
        <end position="119"/>
    </location>
</feature>
<name>A0A7I8VH09_9ANNE</name>
<dbReference type="InterPro" id="IPR037768">
    <property type="entry name" value="C2B_Copine"/>
</dbReference>
<dbReference type="FunFam" id="2.60.40.150:FF:000099">
    <property type="entry name" value="Copine 3"/>
    <property type="match status" value="1"/>
</dbReference>
<dbReference type="Gene3D" id="2.60.40.150">
    <property type="entry name" value="C2 domain"/>
    <property type="match status" value="2"/>
</dbReference>
<dbReference type="SUPFAM" id="SSF53300">
    <property type="entry name" value="vWA-like"/>
    <property type="match status" value="1"/>
</dbReference>
<dbReference type="Pfam" id="PF00168">
    <property type="entry name" value="C2"/>
    <property type="match status" value="2"/>
</dbReference>
<dbReference type="SMART" id="SM00239">
    <property type="entry name" value="C2"/>
    <property type="match status" value="2"/>
</dbReference>
<dbReference type="PANTHER" id="PTHR10857:SF106">
    <property type="entry name" value="C2 DOMAIN-CONTAINING PROTEIN"/>
    <property type="match status" value="1"/>
</dbReference>
<dbReference type="InterPro" id="IPR002035">
    <property type="entry name" value="VWF_A"/>
</dbReference>
<gene>
    <name evidence="4" type="ORF">DGYR_LOCUS4199</name>
</gene>
<comment type="similarity">
    <text evidence="1">Belongs to the copine family.</text>
</comment>
<reference evidence="4 5" key="1">
    <citation type="submission" date="2020-08" db="EMBL/GenBank/DDBJ databases">
        <authorList>
            <person name="Hejnol A."/>
        </authorList>
    </citation>
    <scope>NUCLEOTIDE SEQUENCE [LARGE SCALE GENOMIC DNA]</scope>
</reference>
<dbReference type="PANTHER" id="PTHR10857">
    <property type="entry name" value="COPINE"/>
    <property type="match status" value="1"/>
</dbReference>
<keyword evidence="5" id="KW-1185">Reference proteome</keyword>
<dbReference type="Pfam" id="PF07002">
    <property type="entry name" value="Copine"/>
    <property type="match status" value="1"/>
</dbReference>
<evidence type="ECO:0000259" key="3">
    <source>
        <dbReference type="PROSITE" id="PS50004"/>
    </source>
</evidence>
<evidence type="ECO:0000313" key="4">
    <source>
        <dbReference type="EMBL" id="CAD5115458.1"/>
    </source>
</evidence>
<evidence type="ECO:0000256" key="2">
    <source>
        <dbReference type="ARBA" id="ARBA00022737"/>
    </source>
</evidence>
<dbReference type="SMART" id="SM00327">
    <property type="entry name" value="VWA"/>
    <property type="match status" value="1"/>
</dbReference>
<proteinExistence type="inferred from homology"/>
<dbReference type="InterPro" id="IPR045052">
    <property type="entry name" value="Copine"/>
</dbReference>
<dbReference type="AlphaFoldDB" id="A0A7I8VH09"/>
<dbReference type="Proteomes" id="UP000549394">
    <property type="component" value="Unassembled WGS sequence"/>
</dbReference>
<keyword evidence="2" id="KW-0677">Repeat</keyword>
<dbReference type="InterPro" id="IPR035892">
    <property type="entry name" value="C2_domain_sf"/>
</dbReference>
<dbReference type="CDD" id="cd04047">
    <property type="entry name" value="C2B_Copine"/>
    <property type="match status" value="1"/>
</dbReference>
<dbReference type="InterPro" id="IPR000008">
    <property type="entry name" value="C2_dom"/>
</dbReference>
<dbReference type="CDD" id="cd04048">
    <property type="entry name" value="C2A_Copine"/>
    <property type="match status" value="1"/>
</dbReference>
<dbReference type="SUPFAM" id="SSF49562">
    <property type="entry name" value="C2 domain (Calcium/lipid-binding domain, CaLB)"/>
    <property type="match status" value="2"/>
</dbReference>
<dbReference type="InterPro" id="IPR010734">
    <property type="entry name" value="Copine_C"/>
</dbReference>
<feature type="domain" description="C2" evidence="3">
    <location>
        <begin position="125"/>
        <end position="252"/>
    </location>
</feature>
<evidence type="ECO:0000256" key="1">
    <source>
        <dbReference type="ARBA" id="ARBA00009048"/>
    </source>
</evidence>